<keyword evidence="5 6" id="KW-0233">DNA recombination</keyword>
<proteinExistence type="inferred from homology"/>
<dbReference type="Proteomes" id="UP000823123">
    <property type="component" value="Unassembled WGS sequence"/>
</dbReference>
<comment type="similarity">
    <text evidence="2 6">Belongs to the transposase mutator family.</text>
</comment>
<keyword evidence="4 6" id="KW-0238">DNA-binding</keyword>
<accession>A0ABS1C8T6</accession>
<keyword evidence="6" id="KW-0814">Transposable element</keyword>
<reference evidence="7 8" key="1">
    <citation type="submission" date="2020-09" db="EMBL/GenBank/DDBJ databases">
        <title>Parvimonas S3374 sp. nov.</title>
        <authorList>
            <person name="Buhl M."/>
        </authorList>
    </citation>
    <scope>NUCLEOTIDE SEQUENCE [LARGE SCALE GENOMIC DNA]</scope>
    <source>
        <strain evidence="7 8">S3374</strain>
    </source>
</reference>
<dbReference type="InterPro" id="IPR001207">
    <property type="entry name" value="Transposase_mutator"/>
</dbReference>
<gene>
    <name evidence="7" type="ORF">IBJ83_04200</name>
</gene>
<dbReference type="Pfam" id="PF00872">
    <property type="entry name" value="Transposase_mut"/>
    <property type="match status" value="1"/>
</dbReference>
<evidence type="ECO:0000256" key="2">
    <source>
        <dbReference type="ARBA" id="ARBA00010961"/>
    </source>
</evidence>
<comment type="function">
    <text evidence="1 6">Required for the transposition of the insertion element.</text>
</comment>
<sequence length="126" mass="14613">MTNFNTESANNYREMLQDLKSRGLKNILLFVSDELTGLSEALTDEFTLSKHQSCLTHIMRNISNKVRAKDKAEVLQDLKQVYNKETIDEALDALNTFFDKWGKKYPKVQQSLQGKDNLFTFMLFPN</sequence>
<comment type="caution">
    <text evidence="7">The sequence shown here is derived from an EMBL/GenBank/DDBJ whole genome shotgun (WGS) entry which is preliminary data.</text>
</comment>
<evidence type="ECO:0000256" key="3">
    <source>
        <dbReference type="ARBA" id="ARBA00022578"/>
    </source>
</evidence>
<evidence type="ECO:0000256" key="4">
    <source>
        <dbReference type="ARBA" id="ARBA00023125"/>
    </source>
</evidence>
<keyword evidence="8" id="KW-1185">Reference proteome</keyword>
<evidence type="ECO:0000256" key="6">
    <source>
        <dbReference type="RuleBase" id="RU365089"/>
    </source>
</evidence>
<evidence type="ECO:0000256" key="5">
    <source>
        <dbReference type="ARBA" id="ARBA00023172"/>
    </source>
</evidence>
<dbReference type="EMBL" id="JACVDA010000009">
    <property type="protein sequence ID" value="MBK1468518.1"/>
    <property type="molecule type" value="Genomic_DNA"/>
</dbReference>
<keyword evidence="3 6" id="KW-0815">Transposition</keyword>
<dbReference type="PANTHER" id="PTHR33217">
    <property type="entry name" value="TRANSPOSASE FOR INSERTION SEQUENCE ELEMENT IS1081"/>
    <property type="match status" value="1"/>
</dbReference>
<name>A0ABS1C8T6_9FIRM</name>
<organism evidence="7 8">
    <name type="scientific">Parvimonas parva</name>
    <dbReference type="NCBI Taxonomy" id="2769485"/>
    <lineage>
        <taxon>Bacteria</taxon>
        <taxon>Bacillati</taxon>
        <taxon>Bacillota</taxon>
        <taxon>Tissierellia</taxon>
        <taxon>Tissierellales</taxon>
        <taxon>Peptoniphilaceae</taxon>
        <taxon>Parvimonas</taxon>
    </lineage>
</organism>
<evidence type="ECO:0000313" key="8">
    <source>
        <dbReference type="Proteomes" id="UP000823123"/>
    </source>
</evidence>
<evidence type="ECO:0000256" key="1">
    <source>
        <dbReference type="ARBA" id="ARBA00002190"/>
    </source>
</evidence>
<dbReference type="PANTHER" id="PTHR33217:SF7">
    <property type="entry name" value="TRANSPOSASE FOR INSERTION SEQUENCE ELEMENT IS1081"/>
    <property type="match status" value="1"/>
</dbReference>
<evidence type="ECO:0000313" key="7">
    <source>
        <dbReference type="EMBL" id="MBK1468518.1"/>
    </source>
</evidence>
<protein>
    <recommendedName>
        <fullName evidence="6">Mutator family transposase</fullName>
    </recommendedName>
</protein>